<dbReference type="Pfam" id="PF02383">
    <property type="entry name" value="Syja_N"/>
    <property type="match status" value="1"/>
</dbReference>
<dbReference type="eggNOG" id="KOG1889">
    <property type="taxonomic scope" value="Eukaryota"/>
</dbReference>
<evidence type="ECO:0000259" key="2">
    <source>
        <dbReference type="PROSITE" id="PS50275"/>
    </source>
</evidence>
<dbReference type="HOGENOM" id="CLU_003016_7_2_1"/>
<keyword evidence="1" id="KW-0812">Transmembrane</keyword>
<dbReference type="InParanoid" id="D8S355"/>
<dbReference type="GO" id="GO:0046856">
    <property type="term" value="P:phosphatidylinositol dephosphorylation"/>
    <property type="evidence" value="ECO:0000318"/>
    <property type="project" value="GO_Central"/>
</dbReference>
<reference evidence="3 4" key="1">
    <citation type="journal article" date="2011" name="Science">
        <title>The Selaginella genome identifies genetic changes associated with the evolution of vascular plants.</title>
        <authorList>
            <person name="Banks J.A."/>
            <person name="Nishiyama T."/>
            <person name="Hasebe M."/>
            <person name="Bowman J.L."/>
            <person name="Gribskov M."/>
            <person name="dePamphilis C."/>
            <person name="Albert V.A."/>
            <person name="Aono N."/>
            <person name="Aoyama T."/>
            <person name="Ambrose B.A."/>
            <person name="Ashton N.W."/>
            <person name="Axtell M.J."/>
            <person name="Barker E."/>
            <person name="Barker M.S."/>
            <person name="Bennetzen J.L."/>
            <person name="Bonawitz N.D."/>
            <person name="Chapple C."/>
            <person name="Cheng C."/>
            <person name="Correa L.G."/>
            <person name="Dacre M."/>
            <person name="DeBarry J."/>
            <person name="Dreyer I."/>
            <person name="Elias M."/>
            <person name="Engstrom E.M."/>
            <person name="Estelle M."/>
            <person name="Feng L."/>
            <person name="Finet C."/>
            <person name="Floyd S.K."/>
            <person name="Frommer W.B."/>
            <person name="Fujita T."/>
            <person name="Gramzow L."/>
            <person name="Gutensohn M."/>
            <person name="Harholt J."/>
            <person name="Hattori M."/>
            <person name="Heyl A."/>
            <person name="Hirai T."/>
            <person name="Hiwatashi Y."/>
            <person name="Ishikawa M."/>
            <person name="Iwata M."/>
            <person name="Karol K.G."/>
            <person name="Koehler B."/>
            <person name="Kolukisaoglu U."/>
            <person name="Kubo M."/>
            <person name="Kurata T."/>
            <person name="Lalonde S."/>
            <person name="Li K."/>
            <person name="Li Y."/>
            <person name="Litt A."/>
            <person name="Lyons E."/>
            <person name="Manning G."/>
            <person name="Maruyama T."/>
            <person name="Michael T.P."/>
            <person name="Mikami K."/>
            <person name="Miyazaki S."/>
            <person name="Morinaga S."/>
            <person name="Murata T."/>
            <person name="Mueller-Roeber B."/>
            <person name="Nelson D.R."/>
            <person name="Obara M."/>
            <person name="Oguri Y."/>
            <person name="Olmstead R.G."/>
            <person name="Onodera N."/>
            <person name="Petersen B.L."/>
            <person name="Pils B."/>
            <person name="Prigge M."/>
            <person name="Rensing S.A."/>
            <person name="Riano-Pachon D.M."/>
            <person name="Roberts A.W."/>
            <person name="Sato Y."/>
            <person name="Scheller H.V."/>
            <person name="Schulz B."/>
            <person name="Schulz C."/>
            <person name="Shakirov E.V."/>
            <person name="Shibagaki N."/>
            <person name="Shinohara N."/>
            <person name="Shippen D.E."/>
            <person name="Soerensen I."/>
            <person name="Sotooka R."/>
            <person name="Sugimoto N."/>
            <person name="Sugita M."/>
            <person name="Sumikawa N."/>
            <person name="Tanurdzic M."/>
            <person name="Theissen G."/>
            <person name="Ulvskov P."/>
            <person name="Wakazuki S."/>
            <person name="Weng J.K."/>
            <person name="Willats W.W."/>
            <person name="Wipf D."/>
            <person name="Wolf P.G."/>
            <person name="Yang L."/>
            <person name="Zimmer A.D."/>
            <person name="Zhu Q."/>
            <person name="Mitros T."/>
            <person name="Hellsten U."/>
            <person name="Loque D."/>
            <person name="Otillar R."/>
            <person name="Salamov A."/>
            <person name="Schmutz J."/>
            <person name="Shapiro H."/>
            <person name="Lindquist E."/>
            <person name="Lucas S."/>
            <person name="Rokhsar D."/>
            <person name="Grigoriev I.V."/>
        </authorList>
    </citation>
    <scope>NUCLEOTIDE SEQUENCE [LARGE SCALE GENOMIC DNA]</scope>
</reference>
<dbReference type="EMBL" id="GL377600">
    <property type="protein sequence ID" value="EFJ21204.1"/>
    <property type="molecule type" value="Genomic_DNA"/>
</dbReference>
<feature type="transmembrane region" description="Helical" evidence="1">
    <location>
        <begin position="67"/>
        <end position="87"/>
    </location>
</feature>
<feature type="transmembrane region" description="Helical" evidence="1">
    <location>
        <begin position="512"/>
        <end position="536"/>
    </location>
</feature>
<name>D8S355_SELML</name>
<organism evidence="4">
    <name type="scientific">Selaginella moellendorffii</name>
    <name type="common">Spikemoss</name>
    <dbReference type="NCBI Taxonomy" id="88036"/>
    <lineage>
        <taxon>Eukaryota</taxon>
        <taxon>Viridiplantae</taxon>
        <taxon>Streptophyta</taxon>
        <taxon>Embryophyta</taxon>
        <taxon>Tracheophyta</taxon>
        <taxon>Lycopodiopsida</taxon>
        <taxon>Selaginellales</taxon>
        <taxon>Selaginellaceae</taxon>
        <taxon>Selaginella</taxon>
    </lineage>
</organism>
<dbReference type="Proteomes" id="UP000001514">
    <property type="component" value="Unassembled WGS sequence"/>
</dbReference>
<feature type="domain" description="SAC" evidence="2">
    <location>
        <begin position="134"/>
        <end position="403"/>
    </location>
</feature>
<evidence type="ECO:0000313" key="3">
    <source>
        <dbReference type="EMBL" id="EFJ21204.1"/>
    </source>
</evidence>
<dbReference type="PANTHER" id="PTHR45662">
    <property type="entry name" value="PHOSPHATIDYLINOSITIDE PHOSPHATASE SAC1"/>
    <property type="match status" value="1"/>
</dbReference>
<dbReference type="GO" id="GO:0043812">
    <property type="term" value="F:phosphatidylinositol-4-phosphate phosphatase activity"/>
    <property type="evidence" value="ECO:0000318"/>
    <property type="project" value="GO_Central"/>
</dbReference>
<gene>
    <name evidence="3" type="ORF">SELMODRAFT_233012</name>
</gene>
<keyword evidence="4" id="KW-1185">Reference proteome</keyword>
<dbReference type="PROSITE" id="PS50275">
    <property type="entry name" value="SAC"/>
    <property type="match status" value="1"/>
</dbReference>
<dbReference type="GO" id="GO:0005783">
    <property type="term" value="C:endoplasmic reticulum"/>
    <property type="evidence" value="ECO:0000318"/>
    <property type="project" value="GO_Central"/>
</dbReference>
<keyword evidence="1" id="KW-1133">Transmembrane helix</keyword>
<sequence length="582" mass="66420">MEKFDEVEKCIPLPRLCGQLRLWELPEHFVFRPLDGRPLLSINRLTGTPSLINEIPLSTNQTSVQTMIVYGVAGAIKLLAGLYILVITGRECVGQSRGHPVFRASSLRFLHCVVRDDLSFQEQKKDEYQYLRLLKIAETTPGLYFSYEVDLTRNTQISHDPSKVQRSQTLWQQADPKFLWNREMLKFLTEANFTIDTRKYPLRQILVNDRFITLSLISRRAVDRIGTRMWRRGADLQGNVANFVETEQMLELDGYLASYVLVRGSIPLLWEQIVDLTYKPVLSTVYPSQTPKVVERHFQDLCEKYGSVLAVDLINQQGLEGVLSVAYKNAMIKLENEKLKYVPFDFHRVCGQIHFDKLSTLHDQIAEQLMQQGFYLVNSERKVVQAQNGVVRTNCIDCLDRVNQEERWKRNCKRSGFSSCKKKSIIILALRSTSTIYGPITVMQYTGTPALKGDFVRHGRRTISGFIQDGISALTRYYLNNFKDGARQDAMDLVAGHYVVTRGKPSPFPFGLHEAITCMPLATSLILLFFVCSALSLRRVEKDPGQLFNAVVWATLTASIVSAVRLNGRQFCSRPRLCKLIS</sequence>
<protein>
    <recommendedName>
        <fullName evidence="2">SAC domain-containing protein</fullName>
    </recommendedName>
</protein>
<proteinExistence type="predicted"/>
<dbReference type="AlphaFoldDB" id="D8S355"/>
<evidence type="ECO:0000256" key="1">
    <source>
        <dbReference type="SAM" id="Phobius"/>
    </source>
</evidence>
<evidence type="ECO:0000313" key="4">
    <source>
        <dbReference type="Proteomes" id="UP000001514"/>
    </source>
</evidence>
<dbReference type="Gramene" id="EFJ21204">
    <property type="protein sequence ID" value="EFJ21204"/>
    <property type="gene ID" value="SELMODRAFT_233012"/>
</dbReference>
<dbReference type="STRING" id="88036.D8S355"/>
<dbReference type="InterPro" id="IPR002013">
    <property type="entry name" value="SAC_dom"/>
</dbReference>
<dbReference type="KEGG" id="smo:SELMODRAFT_233012"/>
<dbReference type="PANTHER" id="PTHR45662:SF2">
    <property type="entry name" value="PHOSPHATIDYLINOSITOL-3-PHOSPHATASE SAC1"/>
    <property type="match status" value="1"/>
</dbReference>
<accession>D8S355</accession>
<keyword evidence="1" id="KW-0472">Membrane</keyword>